<protein>
    <submittedName>
        <fullName evidence="1">Stomatal closure-related actin-binding protein 1</fullName>
    </submittedName>
</protein>
<proteinExistence type="predicted"/>
<comment type="caution">
    <text evidence="1">The sequence shown here is derived from an EMBL/GenBank/DDBJ whole genome shotgun (WGS) entry which is preliminary data.</text>
</comment>
<dbReference type="EMBL" id="CM045760">
    <property type="protein sequence ID" value="KAI8025191.1"/>
    <property type="molecule type" value="Genomic_DNA"/>
</dbReference>
<organism evidence="1 2">
    <name type="scientific">Camellia lanceoleosa</name>
    <dbReference type="NCBI Taxonomy" id="1840588"/>
    <lineage>
        <taxon>Eukaryota</taxon>
        <taxon>Viridiplantae</taxon>
        <taxon>Streptophyta</taxon>
        <taxon>Embryophyta</taxon>
        <taxon>Tracheophyta</taxon>
        <taxon>Spermatophyta</taxon>
        <taxon>Magnoliopsida</taxon>
        <taxon>eudicotyledons</taxon>
        <taxon>Gunneridae</taxon>
        <taxon>Pentapetalae</taxon>
        <taxon>asterids</taxon>
        <taxon>Ericales</taxon>
        <taxon>Theaceae</taxon>
        <taxon>Camellia</taxon>
    </lineage>
</organism>
<name>A0ACC0IMW9_9ERIC</name>
<evidence type="ECO:0000313" key="2">
    <source>
        <dbReference type="Proteomes" id="UP001060215"/>
    </source>
</evidence>
<evidence type="ECO:0000313" key="1">
    <source>
        <dbReference type="EMBL" id="KAI8025191.1"/>
    </source>
</evidence>
<keyword evidence="2" id="KW-1185">Reference proteome</keyword>
<dbReference type="Proteomes" id="UP001060215">
    <property type="component" value="Chromosome 3"/>
</dbReference>
<reference evidence="1 2" key="1">
    <citation type="journal article" date="2022" name="Plant J.">
        <title>Chromosome-level genome of Camellia lanceoleosa provides a valuable resource for understanding genome evolution and self-incompatibility.</title>
        <authorList>
            <person name="Gong W."/>
            <person name="Xiao S."/>
            <person name="Wang L."/>
            <person name="Liao Z."/>
            <person name="Chang Y."/>
            <person name="Mo W."/>
            <person name="Hu G."/>
            <person name="Li W."/>
            <person name="Zhao G."/>
            <person name="Zhu H."/>
            <person name="Hu X."/>
            <person name="Ji K."/>
            <person name="Xiang X."/>
            <person name="Song Q."/>
            <person name="Yuan D."/>
            <person name="Jin S."/>
            <person name="Zhang L."/>
        </authorList>
    </citation>
    <scope>NUCLEOTIDE SEQUENCE [LARGE SCALE GENOMIC DNA]</scope>
    <source>
        <strain evidence="1">SQ_2022a</strain>
    </source>
</reference>
<sequence length="214" mass="23768">MMRVGRDFADSMKKEAVPPVSADVIFATSRFLTYKIGANNQIVEVEDPKVLAMKEVIARACLLWNNERLSVRDLASKFEKGLAAAAKLSDEARLKDAASLEKHGLLKKLRDALEALRGRVAGKNKDDAEEAIAMVEALAVQLTHREGELIQEKAEVKRLANFLKQASEDAKKHVDEERAFARAKIENARAAVQRVEVALQEQEHMFRASGKHGP</sequence>
<accession>A0ACC0IMW9</accession>
<gene>
    <name evidence="1" type="ORF">LOK49_LG02G03136</name>
</gene>